<feature type="region of interest" description="Disordered" evidence="1">
    <location>
        <begin position="1"/>
        <end position="24"/>
    </location>
</feature>
<dbReference type="AlphaFoldDB" id="A0A8J2FT80"/>
<organism evidence="2 3">
    <name type="scientific">Candidatus Methylacidithermus pantelleriae</name>
    <dbReference type="NCBI Taxonomy" id="2744239"/>
    <lineage>
        <taxon>Bacteria</taxon>
        <taxon>Pseudomonadati</taxon>
        <taxon>Verrucomicrobiota</taxon>
        <taxon>Methylacidiphilae</taxon>
        <taxon>Methylacidiphilales</taxon>
        <taxon>Methylacidiphilaceae</taxon>
        <taxon>Candidatus Methylacidithermus</taxon>
    </lineage>
</organism>
<name>A0A8J2FT80_9BACT</name>
<keyword evidence="3" id="KW-1185">Reference proteome</keyword>
<dbReference type="EMBL" id="CAJNOB010000045">
    <property type="protein sequence ID" value="CAF0702275.1"/>
    <property type="molecule type" value="Genomic_DNA"/>
</dbReference>
<proteinExistence type="predicted"/>
<evidence type="ECO:0000313" key="2">
    <source>
        <dbReference type="EMBL" id="CAF0702275.1"/>
    </source>
</evidence>
<evidence type="ECO:0000256" key="1">
    <source>
        <dbReference type="SAM" id="MobiDB-lite"/>
    </source>
</evidence>
<comment type="caution">
    <text evidence="2">The sequence shown here is derived from an EMBL/GenBank/DDBJ whole genome shotgun (WGS) entry which is preliminary data.</text>
</comment>
<sequence length="65" mass="7949">MATKRFIQKRAQRGSNDASIGEHSGIRDERDYGARMNQWLRTWSYWKIIPMLWYKARAFGNRRWE</sequence>
<dbReference type="Proteomes" id="UP000663859">
    <property type="component" value="Unassembled WGS sequence"/>
</dbReference>
<feature type="compositionally biased region" description="Basic residues" evidence="1">
    <location>
        <begin position="1"/>
        <end position="12"/>
    </location>
</feature>
<evidence type="ECO:0000313" key="3">
    <source>
        <dbReference type="Proteomes" id="UP000663859"/>
    </source>
</evidence>
<protein>
    <submittedName>
        <fullName evidence="2">Uncharacterized protein</fullName>
    </submittedName>
</protein>
<accession>A0A8J2FT80</accession>
<reference evidence="2" key="1">
    <citation type="submission" date="2021-02" db="EMBL/GenBank/DDBJ databases">
        <authorList>
            <person name="Cremers G."/>
            <person name="Picone N."/>
        </authorList>
    </citation>
    <scope>NUCLEOTIDE SEQUENCE</scope>
    <source>
        <strain evidence="2">PQ17</strain>
    </source>
</reference>
<gene>
    <name evidence="2" type="ORF">MPNT_50020</name>
</gene>